<evidence type="ECO:0000256" key="1">
    <source>
        <dbReference type="SAM" id="Phobius"/>
    </source>
</evidence>
<dbReference type="InterPro" id="IPR015402">
    <property type="entry name" value="DUF1980"/>
</dbReference>
<sequence length="260" mass="29396">MTNQPKLISQKFIIPSLDVLALLAWGILLLKYRITGELYLLIHEDYFWLVIVTGISLLILAVLKAVQLLQELFNGRERNRTVAVLQHITLFPPGWSSILLLVTAILGLVIAPRVFTSTTALERGVTESISFTRSHPKAFTSSVRPEQRSLIDWVRTLNFNPEPDAYTGQKAKVQGFVVHPPELPPEYLLISRFIITCCAADAYPVGLPVKLIENRNAYIPDTWLEVEGEMITETFQGKRQLTIKANSLKKIDPPKNPYDY</sequence>
<keyword evidence="1" id="KW-1133">Transmembrane helix</keyword>
<accession>A0ABV0JP58</accession>
<organism evidence="4 5">
    <name type="scientific">Funiculus sociatus GB2-A5</name>
    <dbReference type="NCBI Taxonomy" id="2933946"/>
    <lineage>
        <taxon>Bacteria</taxon>
        <taxon>Bacillati</taxon>
        <taxon>Cyanobacteriota</taxon>
        <taxon>Cyanophyceae</taxon>
        <taxon>Coleofasciculales</taxon>
        <taxon>Coleofasciculaceae</taxon>
        <taxon>Funiculus</taxon>
    </lineage>
</organism>
<proteinExistence type="predicted"/>
<comment type="caution">
    <text evidence="4">The sequence shown here is derived from an EMBL/GenBank/DDBJ whole genome shotgun (WGS) entry which is preliminary data.</text>
</comment>
<evidence type="ECO:0000259" key="2">
    <source>
        <dbReference type="Pfam" id="PF09323"/>
    </source>
</evidence>
<keyword evidence="1" id="KW-0472">Membrane</keyword>
<evidence type="ECO:0000313" key="4">
    <source>
        <dbReference type="EMBL" id="MEP0864441.1"/>
    </source>
</evidence>
<dbReference type="InterPro" id="IPR052955">
    <property type="entry name" value="UPF0703_membrane_permease"/>
</dbReference>
<dbReference type="EMBL" id="JAMPKK010000013">
    <property type="protein sequence ID" value="MEP0864441.1"/>
    <property type="molecule type" value="Genomic_DNA"/>
</dbReference>
<dbReference type="PANTHER" id="PTHR40047">
    <property type="entry name" value="UPF0703 PROTEIN YCGQ"/>
    <property type="match status" value="1"/>
</dbReference>
<evidence type="ECO:0000313" key="5">
    <source>
        <dbReference type="Proteomes" id="UP001442494"/>
    </source>
</evidence>
<dbReference type="InterPro" id="IPR048493">
    <property type="entry name" value="DUF1980_N"/>
</dbReference>
<dbReference type="Pfam" id="PF09323">
    <property type="entry name" value="DUF1980"/>
    <property type="match status" value="1"/>
</dbReference>
<feature type="domain" description="DUF1980" evidence="3">
    <location>
        <begin position="161"/>
        <end position="260"/>
    </location>
</feature>
<dbReference type="Pfam" id="PF21537">
    <property type="entry name" value="DUF1980_C"/>
    <property type="match status" value="1"/>
</dbReference>
<gene>
    <name evidence="4" type="ORF">NDI37_08155</name>
</gene>
<keyword evidence="5" id="KW-1185">Reference proteome</keyword>
<protein>
    <submittedName>
        <fullName evidence="4">TIGR03943 family protein</fullName>
    </submittedName>
</protein>
<feature type="transmembrane region" description="Helical" evidence="1">
    <location>
        <begin position="90"/>
        <end position="111"/>
    </location>
</feature>
<dbReference type="NCBIfam" id="TIGR03943">
    <property type="entry name" value="TIGR03943 family putative permease subunit"/>
    <property type="match status" value="1"/>
</dbReference>
<dbReference type="InterPro" id="IPR048447">
    <property type="entry name" value="DUF1980_C"/>
</dbReference>
<dbReference type="PANTHER" id="PTHR40047:SF1">
    <property type="entry name" value="UPF0703 PROTEIN YCGQ"/>
    <property type="match status" value="1"/>
</dbReference>
<keyword evidence="1" id="KW-0812">Transmembrane</keyword>
<feature type="transmembrane region" description="Helical" evidence="1">
    <location>
        <begin position="12"/>
        <end position="34"/>
    </location>
</feature>
<evidence type="ECO:0000259" key="3">
    <source>
        <dbReference type="Pfam" id="PF21537"/>
    </source>
</evidence>
<dbReference type="RefSeq" id="WP_190424041.1">
    <property type="nucleotide sequence ID" value="NZ_JAMPKK010000013.1"/>
</dbReference>
<name>A0ABV0JP58_9CYAN</name>
<reference evidence="4 5" key="1">
    <citation type="submission" date="2022-04" db="EMBL/GenBank/DDBJ databases">
        <title>Positive selection, recombination, and allopatry shape intraspecific diversity of widespread and dominant cyanobacteria.</title>
        <authorList>
            <person name="Wei J."/>
            <person name="Shu W."/>
            <person name="Hu C."/>
        </authorList>
    </citation>
    <scope>NUCLEOTIDE SEQUENCE [LARGE SCALE GENOMIC DNA]</scope>
    <source>
        <strain evidence="4 5">GB2-A5</strain>
    </source>
</reference>
<feature type="domain" description="DUF1980" evidence="2">
    <location>
        <begin position="19"/>
        <end position="125"/>
    </location>
</feature>
<feature type="transmembrane region" description="Helical" evidence="1">
    <location>
        <begin position="46"/>
        <end position="69"/>
    </location>
</feature>
<dbReference type="Proteomes" id="UP001442494">
    <property type="component" value="Unassembled WGS sequence"/>
</dbReference>